<gene>
    <name evidence="1" type="ORF">BED47_17365</name>
</gene>
<reference evidence="1 2" key="1">
    <citation type="submission" date="2016-07" db="EMBL/GenBank/DDBJ databases">
        <authorList>
            <person name="Townsley L."/>
            <person name="Shank E.A."/>
        </authorList>
    </citation>
    <scope>NUCLEOTIDE SEQUENCE [LARGE SCALE GENOMIC DNA]</scope>
    <source>
        <strain evidence="1 2">CH01</strain>
    </source>
</reference>
<dbReference type="EMBL" id="MDKC01000004">
    <property type="protein sequence ID" value="ODG92949.1"/>
    <property type="molecule type" value="Genomic_DNA"/>
</dbReference>
<evidence type="ECO:0000313" key="1">
    <source>
        <dbReference type="EMBL" id="ODG92949.1"/>
    </source>
</evidence>
<dbReference type="Proteomes" id="UP000094580">
    <property type="component" value="Unassembled WGS sequence"/>
</dbReference>
<dbReference type="RefSeq" id="WP_069032887.1">
    <property type="nucleotide sequence ID" value="NZ_MDKC01000004.1"/>
</dbReference>
<proteinExistence type="predicted"/>
<protein>
    <submittedName>
        <fullName evidence="1">Uncharacterized protein</fullName>
    </submittedName>
</protein>
<accession>A0ABX2ZX44</accession>
<organism evidence="1 2">
    <name type="scientific">Gottfriedia luciferensis</name>
    <dbReference type="NCBI Taxonomy" id="178774"/>
    <lineage>
        <taxon>Bacteria</taxon>
        <taxon>Bacillati</taxon>
        <taxon>Bacillota</taxon>
        <taxon>Bacilli</taxon>
        <taxon>Bacillales</taxon>
        <taxon>Bacillaceae</taxon>
        <taxon>Gottfriedia</taxon>
    </lineage>
</organism>
<keyword evidence="2" id="KW-1185">Reference proteome</keyword>
<evidence type="ECO:0000313" key="2">
    <source>
        <dbReference type="Proteomes" id="UP000094580"/>
    </source>
</evidence>
<sequence length="128" mass="14740">MNELIVFSELHKYLNGLGPMKCTMAAKSLSLGYKPITFSGASTKFATLDGEKKYHCLILHVDPGNPESSRGKSIQKEVQQILNFEIKEMRNFLLKKHEIYVPFEVIDSKEKMELLKAIIKNVFKIFFR</sequence>
<comment type="caution">
    <text evidence="1">The sequence shown here is derived from an EMBL/GenBank/DDBJ whole genome shotgun (WGS) entry which is preliminary data.</text>
</comment>
<name>A0ABX2ZX44_9BACI</name>